<proteinExistence type="predicted"/>
<evidence type="ECO:0000256" key="2">
    <source>
        <dbReference type="PROSITE-ProRule" id="PRU00191"/>
    </source>
</evidence>
<dbReference type="SUPFAM" id="SSF49899">
    <property type="entry name" value="Concanavalin A-like lectins/glucanases"/>
    <property type="match status" value="1"/>
</dbReference>
<dbReference type="SUPFAM" id="SSF55550">
    <property type="entry name" value="SH2 domain"/>
    <property type="match status" value="1"/>
</dbReference>
<reference evidence="5" key="1">
    <citation type="submission" date="2021-01" db="UniProtKB">
        <authorList>
            <consortium name="EnsemblPlants"/>
        </authorList>
    </citation>
    <scope>IDENTIFICATION</scope>
</reference>
<dbReference type="GO" id="GO:0007165">
    <property type="term" value="P:signal transduction"/>
    <property type="evidence" value="ECO:0007669"/>
    <property type="project" value="InterPro"/>
</dbReference>
<keyword evidence="1 2" id="KW-0727">SH2 domain</keyword>
<protein>
    <recommendedName>
        <fullName evidence="4">SH2 domain-containing protein</fullName>
    </recommendedName>
</protein>
<dbReference type="OMA" id="RVSGCQD"/>
<dbReference type="FunFam" id="3.30.505.10:FF:000086">
    <property type="entry name" value="SH2 domain protein B"/>
    <property type="match status" value="1"/>
</dbReference>
<sequence>MASTHARDYCALKDLTWQIDPGAAGFCFWLYLSESTPLPATLIRQVRPDAAIPLLSLDDRKRPLLWPLLFENEDSPRSSHTASGEQAQYTAGETEYPLGRWVHVGCEVSSGLLLLHIDGNIVIEKLLSSSDSGSGTLKKVFLRGANDNLVDGYICNMEILFSTMLIKEQYVKEPPHQLSIDFQCTSDVDEDGEGIWNIVGGKPTGRRTFTVDVVLLDAFGHPAMSNDIEVVASLLYADNGAPVETPFDAEAALLTSCDGVEFASGDKLIKLQNGHASFNLKMSQLSSKCDNRLFRIKFFIPNSGSYPFFETYSPPIRSVSRSRNSRILTRISKKSSSVVHANGSQSPRTDDVCLKIPQHAAHGAVAFKPTKRVKCLEGKSSMIIQHHPVRGGSDEEVHSPAKFDSQVTDASRTLTGEPSRLNETDVSQSDSESTEEESLESKGMSGRWKRFTDPCVFKYCLGGLEERANILKELALSASDQDLKEFAQKVSMYSGCSHHLTQIAITKKLIGQGTRFWNMMSQQNEPVCWENVVFEIRKQFMKIARTTRSLSDQDLSFLRRVSGCQGYVAQENFEKMWSWLYPVAYTLSRSGINSLWDSTLPNWIEGFITKEEAELSLQGSRGLQQPGTFILRFPTSRSWPHPDAGNLVVTYVGSDCTLHHRLISLDHMYSSSGDKNANSLQDMILSEPELSQLGRVIRSQ</sequence>
<name>A0A7N0VMS1_KALFE</name>
<dbReference type="EnsemblPlants" id="Kaladp1256s0001.1.v1.1">
    <property type="protein sequence ID" value="Kaladp1256s0001.1.v1.1.CDS.1"/>
    <property type="gene ID" value="Kaladp1256s0001.v1.1"/>
</dbReference>
<evidence type="ECO:0000256" key="3">
    <source>
        <dbReference type="SAM" id="MobiDB-lite"/>
    </source>
</evidence>
<evidence type="ECO:0000256" key="1">
    <source>
        <dbReference type="ARBA" id="ARBA00022999"/>
    </source>
</evidence>
<dbReference type="PANTHER" id="PTHR11801">
    <property type="entry name" value="SIGNAL TRANSDUCER AND ACTIVATOR OF TRANSCRIPTION"/>
    <property type="match status" value="1"/>
</dbReference>
<dbReference type="InterPro" id="IPR001217">
    <property type="entry name" value="STAT"/>
</dbReference>
<dbReference type="InterPro" id="IPR013320">
    <property type="entry name" value="ConA-like_dom_sf"/>
</dbReference>
<organism evidence="5 6">
    <name type="scientific">Kalanchoe fedtschenkoi</name>
    <name type="common">Lavender scallops</name>
    <name type="synonym">South American air plant</name>
    <dbReference type="NCBI Taxonomy" id="63787"/>
    <lineage>
        <taxon>Eukaryota</taxon>
        <taxon>Viridiplantae</taxon>
        <taxon>Streptophyta</taxon>
        <taxon>Embryophyta</taxon>
        <taxon>Tracheophyta</taxon>
        <taxon>Spermatophyta</taxon>
        <taxon>Magnoliopsida</taxon>
        <taxon>eudicotyledons</taxon>
        <taxon>Gunneridae</taxon>
        <taxon>Pentapetalae</taxon>
        <taxon>Saxifragales</taxon>
        <taxon>Crassulaceae</taxon>
        <taxon>Kalanchoe</taxon>
    </lineage>
</organism>
<accession>A0A7N0VMS1</accession>
<dbReference type="GO" id="GO:0003700">
    <property type="term" value="F:DNA-binding transcription factor activity"/>
    <property type="evidence" value="ECO:0007669"/>
    <property type="project" value="InterPro"/>
</dbReference>
<evidence type="ECO:0000313" key="5">
    <source>
        <dbReference type="EnsemblPlants" id="Kaladp1256s0001.1.v1.1.CDS.1"/>
    </source>
</evidence>
<evidence type="ECO:0000313" key="6">
    <source>
        <dbReference type="Proteomes" id="UP000594263"/>
    </source>
</evidence>
<feature type="compositionally biased region" description="Basic and acidic residues" evidence="3">
    <location>
        <begin position="392"/>
        <end position="401"/>
    </location>
</feature>
<feature type="compositionally biased region" description="Polar residues" evidence="3">
    <location>
        <begin position="405"/>
        <end position="416"/>
    </location>
</feature>
<feature type="domain" description="SH2" evidence="4">
    <location>
        <begin position="603"/>
        <end position="684"/>
    </location>
</feature>
<dbReference type="Gene3D" id="3.30.505.10">
    <property type="entry name" value="SH2 domain"/>
    <property type="match status" value="1"/>
</dbReference>
<dbReference type="AlphaFoldDB" id="A0A7N0VMS1"/>
<feature type="region of interest" description="Disordered" evidence="3">
    <location>
        <begin position="386"/>
        <end position="445"/>
    </location>
</feature>
<dbReference type="Gramene" id="Kaladp1256s0001.1.v1.1">
    <property type="protein sequence ID" value="Kaladp1256s0001.1.v1.1.CDS.1"/>
    <property type="gene ID" value="Kaladp1256s0001.v1.1"/>
</dbReference>
<evidence type="ECO:0000259" key="4">
    <source>
        <dbReference type="PROSITE" id="PS50001"/>
    </source>
</evidence>
<dbReference type="PROSITE" id="PS50001">
    <property type="entry name" value="SH2"/>
    <property type="match status" value="1"/>
</dbReference>
<dbReference type="InterPro" id="IPR036860">
    <property type="entry name" value="SH2_dom_sf"/>
</dbReference>
<dbReference type="Proteomes" id="UP000594263">
    <property type="component" value="Unplaced"/>
</dbReference>
<dbReference type="InterPro" id="IPR000980">
    <property type="entry name" value="SH2"/>
</dbReference>
<keyword evidence="6" id="KW-1185">Reference proteome</keyword>